<dbReference type="InterPro" id="IPR005172">
    <property type="entry name" value="CRC"/>
</dbReference>
<gene>
    <name evidence="5" type="ORF">IMG5_093910</name>
</gene>
<protein>
    <recommendedName>
        <fullName evidence="4">CRC domain-containing protein</fullName>
    </recommendedName>
</protein>
<dbReference type="RefSeq" id="XP_004035654.1">
    <property type="nucleotide sequence ID" value="XM_004035606.1"/>
</dbReference>
<dbReference type="GeneID" id="14908323"/>
<dbReference type="PANTHER" id="PTHR12446:SF34">
    <property type="entry name" value="PROTEIN LIN-54 HOMOLOG"/>
    <property type="match status" value="1"/>
</dbReference>
<dbReference type="Pfam" id="PF03638">
    <property type="entry name" value="TCR"/>
    <property type="match status" value="2"/>
</dbReference>
<dbReference type="OMA" id="QTCVESC"/>
<comment type="similarity">
    <text evidence="2">Belongs to the lin-54 family.</text>
</comment>
<dbReference type="GO" id="GO:0006355">
    <property type="term" value="P:regulation of DNA-templated transcription"/>
    <property type="evidence" value="ECO:0007669"/>
    <property type="project" value="TreeGrafter"/>
</dbReference>
<dbReference type="SMART" id="SM01114">
    <property type="entry name" value="CXC"/>
    <property type="match status" value="2"/>
</dbReference>
<sequence length="260" mass="30471">MSHVCKDELSNLNVKNKQKKLINQIKKKSSFLTQKSHSQTKSEHTINQQANNIQKLKALQQRQCNCKKSKCLKLYCDCFAIGEYCNPICHCFECKNNESNKEKREMALKQNKERNPNAFTSRIIQQSQLNNHQRGCNCKKSGCQKKYCQCYLDGMECSRYCRCIGCENCNIFENKKICLNNKNIEKQIQQQKGNSDYIQKDQQQNILNQIINIVDLQNKLFNNPLIQLAIFQAQQNTQNFLQQNNKENNNIDQINQFQLI</sequence>
<keyword evidence="6" id="KW-1185">Reference proteome</keyword>
<evidence type="ECO:0000313" key="5">
    <source>
        <dbReference type="EMBL" id="EGR32168.1"/>
    </source>
</evidence>
<name>G0QRI8_ICHMU</name>
<proteinExistence type="inferred from homology"/>
<organism evidence="5 6">
    <name type="scientific">Ichthyophthirius multifiliis</name>
    <name type="common">White spot disease agent</name>
    <name type="synonym">Ich</name>
    <dbReference type="NCBI Taxonomy" id="5932"/>
    <lineage>
        <taxon>Eukaryota</taxon>
        <taxon>Sar</taxon>
        <taxon>Alveolata</taxon>
        <taxon>Ciliophora</taxon>
        <taxon>Intramacronucleata</taxon>
        <taxon>Oligohymenophorea</taxon>
        <taxon>Hymenostomatida</taxon>
        <taxon>Ophryoglenina</taxon>
        <taxon>Ichthyophthirius</taxon>
    </lineage>
</organism>
<dbReference type="PROSITE" id="PS51634">
    <property type="entry name" value="CRC"/>
    <property type="match status" value="1"/>
</dbReference>
<keyword evidence="3" id="KW-0539">Nucleus</keyword>
<dbReference type="InterPro" id="IPR033467">
    <property type="entry name" value="Tesmin/TSO1-like_CXC"/>
</dbReference>
<dbReference type="InParanoid" id="G0QRI8"/>
<accession>G0QRI8</accession>
<dbReference type="AlphaFoldDB" id="G0QRI8"/>
<dbReference type="Proteomes" id="UP000008983">
    <property type="component" value="Unassembled WGS sequence"/>
</dbReference>
<reference evidence="5 6" key="1">
    <citation type="submission" date="2011-07" db="EMBL/GenBank/DDBJ databases">
        <authorList>
            <person name="Coyne R."/>
            <person name="Brami D."/>
            <person name="Johnson J."/>
            <person name="Hostetler J."/>
            <person name="Hannick L."/>
            <person name="Clark T."/>
            <person name="Cassidy-Hanley D."/>
            <person name="Inman J."/>
        </authorList>
    </citation>
    <scope>NUCLEOTIDE SEQUENCE [LARGE SCALE GENOMIC DNA]</scope>
    <source>
        <strain evidence="5 6">G5</strain>
    </source>
</reference>
<dbReference type="STRING" id="857967.G0QRI8"/>
<comment type="subcellular location">
    <subcellularLocation>
        <location evidence="1">Nucleus</location>
    </subcellularLocation>
</comment>
<evidence type="ECO:0000259" key="4">
    <source>
        <dbReference type="PROSITE" id="PS51634"/>
    </source>
</evidence>
<dbReference type="InterPro" id="IPR028307">
    <property type="entry name" value="Lin-54_fam"/>
</dbReference>
<evidence type="ECO:0000256" key="1">
    <source>
        <dbReference type="ARBA" id="ARBA00004123"/>
    </source>
</evidence>
<evidence type="ECO:0000313" key="6">
    <source>
        <dbReference type="Proteomes" id="UP000008983"/>
    </source>
</evidence>
<dbReference type="OrthoDB" id="6283463at2759"/>
<evidence type="ECO:0000256" key="3">
    <source>
        <dbReference type="ARBA" id="ARBA00023242"/>
    </source>
</evidence>
<dbReference type="eggNOG" id="KOG1171">
    <property type="taxonomic scope" value="Eukaryota"/>
</dbReference>
<dbReference type="GO" id="GO:0005634">
    <property type="term" value="C:nucleus"/>
    <property type="evidence" value="ECO:0007669"/>
    <property type="project" value="UniProtKB-SubCell"/>
</dbReference>
<dbReference type="EMBL" id="GL983768">
    <property type="protein sequence ID" value="EGR32168.1"/>
    <property type="molecule type" value="Genomic_DNA"/>
</dbReference>
<dbReference type="PANTHER" id="PTHR12446">
    <property type="entry name" value="TESMIN/TSO1-RELATED"/>
    <property type="match status" value="1"/>
</dbReference>
<evidence type="ECO:0000256" key="2">
    <source>
        <dbReference type="ARBA" id="ARBA00007267"/>
    </source>
</evidence>
<feature type="domain" description="CRC" evidence="4">
    <location>
        <begin position="60"/>
        <end position="171"/>
    </location>
</feature>